<keyword evidence="3" id="KW-1185">Reference proteome</keyword>
<dbReference type="AlphaFoldDB" id="A0ABC8YE81"/>
<feature type="compositionally biased region" description="Polar residues" evidence="1">
    <location>
        <begin position="176"/>
        <end position="189"/>
    </location>
</feature>
<organism evidence="2 3">
    <name type="scientific">Urochloa decumbens</name>
    <dbReference type="NCBI Taxonomy" id="240449"/>
    <lineage>
        <taxon>Eukaryota</taxon>
        <taxon>Viridiplantae</taxon>
        <taxon>Streptophyta</taxon>
        <taxon>Embryophyta</taxon>
        <taxon>Tracheophyta</taxon>
        <taxon>Spermatophyta</taxon>
        <taxon>Magnoliopsida</taxon>
        <taxon>Liliopsida</taxon>
        <taxon>Poales</taxon>
        <taxon>Poaceae</taxon>
        <taxon>PACMAD clade</taxon>
        <taxon>Panicoideae</taxon>
        <taxon>Panicodae</taxon>
        <taxon>Paniceae</taxon>
        <taxon>Melinidinae</taxon>
        <taxon>Urochloa</taxon>
    </lineage>
</organism>
<sequence>MTSAHVPQDGIPSAVVATKVDTIPYAIPIMLSMDPKISGPKPLAVRPLRMMPFGAKEPITFSEEELNRLGKKAVVRSKKQHVEIPMWLKEHPLYVEGDWEALVHIRSTNGRVRTDRFYRHRLYRKTFRSTSDVKLLQSRKDTTDIFNGRKLQRMKTVSPDGQEAGPSETNKRGRKNANSTSGANVQTDPIRTHLPPGFL</sequence>
<gene>
    <name evidence="2" type="ORF">URODEC1_LOCUS32869</name>
</gene>
<reference evidence="2" key="1">
    <citation type="submission" date="2024-10" db="EMBL/GenBank/DDBJ databases">
        <authorList>
            <person name="Ryan C."/>
        </authorList>
    </citation>
    <scope>NUCLEOTIDE SEQUENCE [LARGE SCALE GENOMIC DNA]</scope>
</reference>
<evidence type="ECO:0000256" key="1">
    <source>
        <dbReference type="SAM" id="MobiDB-lite"/>
    </source>
</evidence>
<accession>A0ABC8YE81</accession>
<dbReference type="Proteomes" id="UP001497457">
    <property type="component" value="Chromosome 16b"/>
</dbReference>
<proteinExistence type="predicted"/>
<evidence type="ECO:0000313" key="3">
    <source>
        <dbReference type="Proteomes" id="UP001497457"/>
    </source>
</evidence>
<protein>
    <submittedName>
        <fullName evidence="2">Uncharacterized protein</fullName>
    </submittedName>
</protein>
<dbReference type="EMBL" id="OZ075126">
    <property type="protein sequence ID" value="CAL4941068.1"/>
    <property type="molecule type" value="Genomic_DNA"/>
</dbReference>
<name>A0ABC8YE81_9POAL</name>
<feature type="region of interest" description="Disordered" evidence="1">
    <location>
        <begin position="154"/>
        <end position="199"/>
    </location>
</feature>
<evidence type="ECO:0000313" key="2">
    <source>
        <dbReference type="EMBL" id="CAL4941068.1"/>
    </source>
</evidence>